<keyword evidence="1" id="KW-1133">Transmembrane helix</keyword>
<dbReference type="InterPro" id="IPR032774">
    <property type="entry name" value="WG_beta_rep"/>
</dbReference>
<evidence type="ECO:0000313" key="2">
    <source>
        <dbReference type="EMBL" id="TXE78312.1"/>
    </source>
</evidence>
<name>A0A5C7DXE7_9BACT</name>
<sequence length="209" mass="24176">MLNLFAKHKIKFAIAFVLPILAFGFDIYYNTNKSEIHTTNPNKQNNKYEILKEKCNSGDIKACLDSYPFKYKKPIQAKLNGKWGFIDKNGEIVINPIFGNVSNFKENLASVKINGKWGFINESGKFITEPIFNYAWNFKENFASIRLKEKWGFIDKNGNITIKPIFDYTLDFNENLAGAKLNGKWGFIDKSGKFIIKPMFDEVRNFKKI</sequence>
<comment type="caution">
    <text evidence="2">The sequence shown here is derived from an EMBL/GenBank/DDBJ whole genome shotgun (WGS) entry which is preliminary data.</text>
</comment>
<evidence type="ECO:0000256" key="1">
    <source>
        <dbReference type="SAM" id="Phobius"/>
    </source>
</evidence>
<keyword evidence="1" id="KW-0812">Transmembrane</keyword>
<gene>
    <name evidence="2" type="ORF">FPD46_08225</name>
</gene>
<accession>A0A5C7DXE7</accession>
<dbReference type="Proteomes" id="UP000321310">
    <property type="component" value="Unassembled WGS sequence"/>
</dbReference>
<dbReference type="PANTHER" id="PTHR37841">
    <property type="entry name" value="GLR2918 PROTEIN"/>
    <property type="match status" value="1"/>
</dbReference>
<feature type="transmembrane region" description="Helical" evidence="1">
    <location>
        <begin position="12"/>
        <end position="29"/>
    </location>
</feature>
<reference evidence="2 3" key="1">
    <citation type="submission" date="2019-07" db="EMBL/GenBank/DDBJ databases">
        <title>Rapid identification of Enteric Bacteria from Whole Genome Sequences (WGS) using Average Nucleotide Identity (ANI).</title>
        <authorList>
            <person name="Lane C."/>
        </authorList>
    </citation>
    <scope>NUCLEOTIDE SEQUENCE [LARGE SCALE GENOMIC DNA]</scope>
    <source>
        <strain evidence="2 3">2016D-0250</strain>
    </source>
</reference>
<proteinExistence type="predicted"/>
<dbReference type="RefSeq" id="WP_147576097.1">
    <property type="nucleotide sequence ID" value="NZ_VOWB01000092.1"/>
</dbReference>
<protein>
    <submittedName>
        <fullName evidence="2">WG repeat-containing protein</fullName>
    </submittedName>
</protein>
<evidence type="ECO:0000313" key="3">
    <source>
        <dbReference type="Proteomes" id="UP000321310"/>
    </source>
</evidence>
<dbReference type="PANTHER" id="PTHR37841:SF1">
    <property type="entry name" value="DUF3298 DOMAIN-CONTAINING PROTEIN"/>
    <property type="match status" value="1"/>
</dbReference>
<keyword evidence="1" id="KW-0472">Membrane</keyword>
<dbReference type="Pfam" id="PF14903">
    <property type="entry name" value="WG_beta_rep"/>
    <property type="match status" value="2"/>
</dbReference>
<dbReference type="EMBL" id="VOWB01000092">
    <property type="protein sequence ID" value="TXE78312.1"/>
    <property type="molecule type" value="Genomic_DNA"/>
</dbReference>
<dbReference type="AlphaFoldDB" id="A0A5C7DXE7"/>
<organism evidence="2 3">
    <name type="scientific">Campylobacter peloridis</name>
    <dbReference type="NCBI Taxonomy" id="488546"/>
    <lineage>
        <taxon>Bacteria</taxon>
        <taxon>Pseudomonadati</taxon>
        <taxon>Campylobacterota</taxon>
        <taxon>Epsilonproteobacteria</taxon>
        <taxon>Campylobacterales</taxon>
        <taxon>Campylobacteraceae</taxon>
        <taxon>Campylobacter</taxon>
    </lineage>
</organism>
<dbReference type="SUPFAM" id="SSF69360">
    <property type="entry name" value="Cell wall binding repeat"/>
    <property type="match status" value="1"/>
</dbReference>